<evidence type="ECO:0000313" key="1">
    <source>
        <dbReference type="EMBL" id="MBN2067680.1"/>
    </source>
</evidence>
<dbReference type="EMBL" id="JAFGDB010000073">
    <property type="protein sequence ID" value="MBN2067680.1"/>
    <property type="molecule type" value="Genomic_DNA"/>
</dbReference>
<dbReference type="Pfam" id="PF12840">
    <property type="entry name" value="HTH_20"/>
    <property type="match status" value="1"/>
</dbReference>
<gene>
    <name evidence="1" type="ORF">JW744_04390</name>
</gene>
<organism evidence="1 2">
    <name type="scientific">Candidatus Iainarchaeum sp</name>
    <dbReference type="NCBI Taxonomy" id="3101447"/>
    <lineage>
        <taxon>Archaea</taxon>
        <taxon>Candidatus Iainarchaeota</taxon>
        <taxon>Candidatus Iainarchaeia</taxon>
        <taxon>Candidatus Iainarchaeales</taxon>
        <taxon>Candidatus Iainarchaeaceae</taxon>
        <taxon>Candidatus Iainarchaeum</taxon>
    </lineage>
</organism>
<dbReference type="SUPFAM" id="SSF46785">
    <property type="entry name" value="Winged helix' DNA-binding domain"/>
    <property type="match status" value="1"/>
</dbReference>
<dbReference type="CDD" id="cd00090">
    <property type="entry name" value="HTH_ARSR"/>
    <property type="match status" value="1"/>
</dbReference>
<dbReference type="InterPro" id="IPR036390">
    <property type="entry name" value="WH_DNA-bd_sf"/>
</dbReference>
<dbReference type="AlphaFoldDB" id="A0A938YXK7"/>
<accession>A0A938YXK7</accession>
<reference evidence="1" key="1">
    <citation type="submission" date="2021-01" db="EMBL/GenBank/DDBJ databases">
        <title>Active Sulfur Cycling in an Early Earth Analoge.</title>
        <authorList>
            <person name="Hahn C.R."/>
            <person name="Youssef N.H."/>
            <person name="Elshahed M."/>
        </authorList>
    </citation>
    <scope>NUCLEOTIDE SEQUENCE</scope>
    <source>
        <strain evidence="1">Zod_Metabat.1151</strain>
    </source>
</reference>
<dbReference type="Proteomes" id="UP000809243">
    <property type="component" value="Unassembled WGS sequence"/>
</dbReference>
<evidence type="ECO:0000313" key="2">
    <source>
        <dbReference type="Proteomes" id="UP000809243"/>
    </source>
</evidence>
<sequence length="143" mass="16708">MADEERRASFKIVVRRVEKPFSHSLDKELEWICRCLGFFEPIDREKTAASVFKEIVKAAESRRPLTSTSLAEKVDMSRGSVINHLNNLQRSGLIVRHGRVYLPRSRSVFRTIEEIEEDIDRIFARMKKTAREIDQEFGIKVEE</sequence>
<comment type="caution">
    <text evidence="1">The sequence shown here is derived from an EMBL/GenBank/DDBJ whole genome shotgun (WGS) entry which is preliminary data.</text>
</comment>
<name>A0A938YXK7_9ARCH</name>
<dbReference type="InterPro" id="IPR036388">
    <property type="entry name" value="WH-like_DNA-bd_sf"/>
</dbReference>
<dbReference type="InterPro" id="IPR011991">
    <property type="entry name" value="ArsR-like_HTH"/>
</dbReference>
<dbReference type="Gene3D" id="1.10.10.10">
    <property type="entry name" value="Winged helix-like DNA-binding domain superfamily/Winged helix DNA-binding domain"/>
    <property type="match status" value="1"/>
</dbReference>
<protein>
    <submittedName>
        <fullName evidence="1">Helix-turn-helix transcriptional regulator</fullName>
    </submittedName>
</protein>
<proteinExistence type="predicted"/>